<dbReference type="EMBL" id="CAUJNA010003035">
    <property type="protein sequence ID" value="CAJ1395036.1"/>
    <property type="molecule type" value="Genomic_DNA"/>
</dbReference>
<dbReference type="Proteomes" id="UP001178507">
    <property type="component" value="Unassembled WGS sequence"/>
</dbReference>
<dbReference type="AlphaFoldDB" id="A0AA36IWQ3"/>
<evidence type="ECO:0008006" key="3">
    <source>
        <dbReference type="Google" id="ProtNLM"/>
    </source>
</evidence>
<sequence>MSLWASQRSFKFRFARLTRRFSQGLTHLLVDADSQNIEHIKSAMRVFQGQQLQVTVFAPPLQSQNKKWGNFFESKGVRFQAVDRVGGMLDPTDEAIKSAALRVADDQGTRCVALLTNDSGFVELVRQVRSAGKECVVIMQKHLSYSARLLYEGEHARTIILEPPQRAAEVGVRAVLEADGRGKVSLEQHLDTDELTDQAIAEARSFLQRWKFAGEQDMMIFELVAPIAKFWYQHSLGPIPVFPGWLAGRSLHHLLTHTAASARWQTHSNDFAFVLPRGCSTGRLSQRDLRTYGNSTSKSIFLGGGPFIVPNSQDMVLHVLQNLGYWDTYLNNDHIESMKVFINNTRNKRNLRKQCALPDVSDTPAEMMSKIRVALLSGNGQWRRAPEDTAVKSMLMSKGLIKKDDGQRELFEAMRDYARLEQLPEMSTYNGYVWRILGKLSARDPNRRDTF</sequence>
<gene>
    <name evidence="1" type="ORF">EVOR1521_LOCUS19560</name>
</gene>
<keyword evidence="2" id="KW-1185">Reference proteome</keyword>
<comment type="caution">
    <text evidence="1">The sequence shown here is derived from an EMBL/GenBank/DDBJ whole genome shotgun (WGS) entry which is preliminary data.</text>
</comment>
<reference evidence="1" key="1">
    <citation type="submission" date="2023-08" db="EMBL/GenBank/DDBJ databases">
        <authorList>
            <person name="Chen Y."/>
            <person name="Shah S."/>
            <person name="Dougan E. K."/>
            <person name="Thang M."/>
            <person name="Chan C."/>
        </authorList>
    </citation>
    <scope>NUCLEOTIDE SEQUENCE</scope>
</reference>
<proteinExistence type="predicted"/>
<evidence type="ECO:0000313" key="2">
    <source>
        <dbReference type="Proteomes" id="UP001178507"/>
    </source>
</evidence>
<evidence type="ECO:0000313" key="1">
    <source>
        <dbReference type="EMBL" id="CAJ1395036.1"/>
    </source>
</evidence>
<organism evidence="1 2">
    <name type="scientific">Effrenium voratum</name>
    <dbReference type="NCBI Taxonomy" id="2562239"/>
    <lineage>
        <taxon>Eukaryota</taxon>
        <taxon>Sar</taxon>
        <taxon>Alveolata</taxon>
        <taxon>Dinophyceae</taxon>
        <taxon>Suessiales</taxon>
        <taxon>Symbiodiniaceae</taxon>
        <taxon>Effrenium</taxon>
    </lineage>
</organism>
<protein>
    <recommendedName>
        <fullName evidence="3">NYN domain-containing protein</fullName>
    </recommendedName>
</protein>
<accession>A0AA36IWQ3</accession>
<name>A0AA36IWQ3_9DINO</name>